<evidence type="ECO:0000256" key="5">
    <source>
        <dbReference type="ARBA" id="ARBA00022912"/>
    </source>
</evidence>
<evidence type="ECO:0000256" key="3">
    <source>
        <dbReference type="ARBA" id="ARBA00012983"/>
    </source>
</evidence>
<accession>A0ABR4D4D1</accession>
<evidence type="ECO:0000259" key="8">
    <source>
        <dbReference type="PROSITE" id="PS51154"/>
    </source>
</evidence>
<feature type="region of interest" description="Disordered" evidence="7">
    <location>
        <begin position="108"/>
        <end position="179"/>
    </location>
</feature>
<comment type="catalytic activity">
    <reaction evidence="6">
        <text>ADP-alpha-D-ribose 1''-phosphate + H2O = ADP-D-ribose + phosphate</text>
        <dbReference type="Rhea" id="RHEA:25029"/>
        <dbReference type="ChEBI" id="CHEBI:15377"/>
        <dbReference type="ChEBI" id="CHEBI:43474"/>
        <dbReference type="ChEBI" id="CHEBI:57967"/>
        <dbReference type="ChEBI" id="CHEBI:58753"/>
        <dbReference type="EC" id="3.1.3.84"/>
    </reaction>
</comment>
<evidence type="ECO:0000256" key="2">
    <source>
        <dbReference type="ARBA" id="ARBA00006575"/>
    </source>
</evidence>
<dbReference type="EC" id="3.1.3.84" evidence="3"/>
<dbReference type="PROSITE" id="PS51154">
    <property type="entry name" value="MACRO"/>
    <property type="match status" value="1"/>
</dbReference>
<gene>
    <name evidence="9" type="ORF">VTJ83DRAFT_6303</name>
</gene>
<evidence type="ECO:0000256" key="7">
    <source>
        <dbReference type="SAM" id="MobiDB-lite"/>
    </source>
</evidence>
<dbReference type="SMART" id="SM00506">
    <property type="entry name" value="A1pp"/>
    <property type="match status" value="1"/>
</dbReference>
<evidence type="ECO:0000313" key="9">
    <source>
        <dbReference type="EMBL" id="KAL2265203.1"/>
    </source>
</evidence>
<keyword evidence="5" id="KW-0904">Protein phosphatase</keyword>
<comment type="function">
    <text evidence="1">Highly specific phosphatase involved in the metabolism of ADP-ribose 1''-phosphate (Appr1p) which is produced as a consequence of tRNA splicing.</text>
</comment>
<dbReference type="Gene3D" id="3.40.220.10">
    <property type="entry name" value="Leucine Aminopeptidase, subunit E, domain 1"/>
    <property type="match status" value="1"/>
</dbReference>
<dbReference type="RefSeq" id="XP_070863930.1">
    <property type="nucleotide sequence ID" value="XM_071013000.1"/>
</dbReference>
<feature type="compositionally biased region" description="Low complexity" evidence="7">
    <location>
        <begin position="157"/>
        <end position="179"/>
    </location>
</feature>
<dbReference type="InterPro" id="IPR050892">
    <property type="entry name" value="ADP-ribose_metab_enzymes"/>
</dbReference>
<feature type="region of interest" description="Disordered" evidence="7">
    <location>
        <begin position="247"/>
        <end position="276"/>
    </location>
</feature>
<comment type="caution">
    <text evidence="9">The sequence shown here is derived from an EMBL/GenBank/DDBJ whole genome shotgun (WGS) entry which is preliminary data.</text>
</comment>
<organism evidence="9 10">
    <name type="scientific">Remersonia thermophila</name>
    <dbReference type="NCBI Taxonomy" id="72144"/>
    <lineage>
        <taxon>Eukaryota</taxon>
        <taxon>Fungi</taxon>
        <taxon>Dikarya</taxon>
        <taxon>Ascomycota</taxon>
        <taxon>Pezizomycotina</taxon>
        <taxon>Sordariomycetes</taxon>
        <taxon>Sordariomycetidae</taxon>
        <taxon>Sordariales</taxon>
        <taxon>Sordariales incertae sedis</taxon>
        <taxon>Remersonia</taxon>
    </lineage>
</organism>
<evidence type="ECO:0000256" key="6">
    <source>
        <dbReference type="ARBA" id="ARBA00034427"/>
    </source>
</evidence>
<dbReference type="CDD" id="cd02901">
    <property type="entry name" value="Macro_Poa1p-like"/>
    <property type="match status" value="1"/>
</dbReference>
<evidence type="ECO:0000256" key="1">
    <source>
        <dbReference type="ARBA" id="ARBA00002432"/>
    </source>
</evidence>
<dbReference type="InterPro" id="IPR002589">
    <property type="entry name" value="Macro_dom"/>
</dbReference>
<comment type="similarity">
    <text evidence="2">Belongs to the POA1 family.</text>
</comment>
<dbReference type="PANTHER" id="PTHR12521:SF0">
    <property type="entry name" value="ADP-RIBOSE GLYCOHYDROLASE OARD1"/>
    <property type="match status" value="1"/>
</dbReference>
<protein>
    <recommendedName>
        <fullName evidence="4">ADP-ribose 1''-phosphate phosphatase</fullName>
        <ecNumber evidence="3">3.1.3.84</ecNumber>
    </recommendedName>
</protein>
<feature type="compositionally biased region" description="Polar residues" evidence="7">
    <location>
        <begin position="120"/>
        <end position="129"/>
    </location>
</feature>
<keyword evidence="10" id="KW-1185">Reference proteome</keyword>
<dbReference type="SUPFAM" id="SSF52949">
    <property type="entry name" value="Macro domain-like"/>
    <property type="match status" value="1"/>
</dbReference>
<dbReference type="EMBL" id="JAZGUE010000006">
    <property type="protein sequence ID" value="KAL2265203.1"/>
    <property type="molecule type" value="Genomic_DNA"/>
</dbReference>
<evidence type="ECO:0000313" key="10">
    <source>
        <dbReference type="Proteomes" id="UP001600064"/>
    </source>
</evidence>
<proteinExistence type="inferred from homology"/>
<dbReference type="Proteomes" id="UP001600064">
    <property type="component" value="Unassembled WGS sequence"/>
</dbReference>
<sequence>MEAGLSAVKLASISSRRLSSRQTLPAITKLGAGLLNTTFPSSHRVGDLFYGLPHRSVNRNKRDFSTRIARIMPEKRPADLGAAVEGKRGFKQTKLNFQPLTSKTKQATFATSEAQKEPGQGSSNSTSATPGGDNVNKRTDPTPPTDKQRQQRPPPDASSSSANPATADATAGASASSNANASYRIRIVDRPGDLFSAPRGAVLIHACNALGVWGGGVALAFHDRYPDAYRAYRKHCLRSTPDRLAGTALLIPPARPSSGERKEREEQEDEEPTGSGHYVGCIFTSRKFGRGMDSPQEILRLTAPAMRDLMRLVAEEGDKVTEVRMCRINSGIFNVPWAETKKAIEGMVLGRDGEPVPAVVKDGVLEVVAWERPEWF</sequence>
<dbReference type="PANTHER" id="PTHR12521">
    <property type="entry name" value="PROTEIN C6ORF130"/>
    <property type="match status" value="1"/>
</dbReference>
<evidence type="ECO:0000256" key="4">
    <source>
        <dbReference type="ARBA" id="ARBA00019744"/>
    </source>
</evidence>
<dbReference type="Pfam" id="PF01661">
    <property type="entry name" value="Macro"/>
    <property type="match status" value="1"/>
</dbReference>
<feature type="domain" description="Macro" evidence="8">
    <location>
        <begin position="174"/>
        <end position="376"/>
    </location>
</feature>
<reference evidence="9 10" key="1">
    <citation type="journal article" date="2024" name="Commun. Biol.">
        <title>Comparative genomic analysis of thermophilic fungi reveals convergent evolutionary adaptations and gene losses.</title>
        <authorList>
            <person name="Steindorff A.S."/>
            <person name="Aguilar-Pontes M.V."/>
            <person name="Robinson A.J."/>
            <person name="Andreopoulos B."/>
            <person name="LaButti K."/>
            <person name="Kuo A."/>
            <person name="Mondo S."/>
            <person name="Riley R."/>
            <person name="Otillar R."/>
            <person name="Haridas S."/>
            <person name="Lipzen A."/>
            <person name="Grimwood J."/>
            <person name="Schmutz J."/>
            <person name="Clum A."/>
            <person name="Reid I.D."/>
            <person name="Moisan M.C."/>
            <person name="Butler G."/>
            <person name="Nguyen T.T.M."/>
            <person name="Dewar K."/>
            <person name="Conant G."/>
            <person name="Drula E."/>
            <person name="Henrissat B."/>
            <person name="Hansel C."/>
            <person name="Singer S."/>
            <person name="Hutchinson M.I."/>
            <person name="de Vries R.P."/>
            <person name="Natvig D.O."/>
            <person name="Powell A.J."/>
            <person name="Tsang A."/>
            <person name="Grigoriev I.V."/>
        </authorList>
    </citation>
    <scope>NUCLEOTIDE SEQUENCE [LARGE SCALE GENOMIC DNA]</scope>
    <source>
        <strain evidence="9 10">ATCC 22073</strain>
    </source>
</reference>
<dbReference type="GeneID" id="98127644"/>
<name>A0ABR4D4D1_9PEZI</name>
<keyword evidence="5" id="KW-0378">Hydrolase</keyword>
<dbReference type="InterPro" id="IPR043472">
    <property type="entry name" value="Macro_dom-like"/>
</dbReference>